<dbReference type="SUPFAM" id="SSF52540">
    <property type="entry name" value="P-loop containing nucleoside triphosphate hydrolases"/>
    <property type="match status" value="1"/>
</dbReference>
<evidence type="ECO:0000313" key="5">
    <source>
        <dbReference type="Proteomes" id="UP001457282"/>
    </source>
</evidence>
<dbReference type="GO" id="GO:0016887">
    <property type="term" value="F:ATP hydrolysis activity"/>
    <property type="evidence" value="ECO:0007669"/>
    <property type="project" value="InterPro"/>
</dbReference>
<evidence type="ECO:0000256" key="1">
    <source>
        <dbReference type="SAM" id="MobiDB-lite"/>
    </source>
</evidence>
<keyword evidence="2" id="KW-1133">Transmembrane helix</keyword>
<organism evidence="4 5">
    <name type="scientific">Rubus argutus</name>
    <name type="common">Southern blackberry</name>
    <dbReference type="NCBI Taxonomy" id="59490"/>
    <lineage>
        <taxon>Eukaryota</taxon>
        <taxon>Viridiplantae</taxon>
        <taxon>Streptophyta</taxon>
        <taxon>Embryophyta</taxon>
        <taxon>Tracheophyta</taxon>
        <taxon>Spermatophyta</taxon>
        <taxon>Magnoliopsida</taxon>
        <taxon>eudicotyledons</taxon>
        <taxon>Gunneridae</taxon>
        <taxon>Pentapetalae</taxon>
        <taxon>rosids</taxon>
        <taxon>fabids</taxon>
        <taxon>Rosales</taxon>
        <taxon>Rosaceae</taxon>
        <taxon>Rosoideae</taxon>
        <taxon>Rosoideae incertae sedis</taxon>
        <taxon>Rubus</taxon>
    </lineage>
</organism>
<dbReference type="PANTHER" id="PTHR23076">
    <property type="entry name" value="METALLOPROTEASE M41 FTSH"/>
    <property type="match status" value="1"/>
</dbReference>
<dbReference type="SMART" id="SM00382">
    <property type="entry name" value="AAA"/>
    <property type="match status" value="1"/>
</dbReference>
<dbReference type="InterPro" id="IPR027417">
    <property type="entry name" value="P-loop_NTPase"/>
</dbReference>
<reference evidence="4 5" key="1">
    <citation type="journal article" date="2023" name="G3 (Bethesda)">
        <title>A chromosome-length genome assembly and annotation of blackberry (Rubus argutus, cv. 'Hillquist').</title>
        <authorList>
            <person name="Bruna T."/>
            <person name="Aryal R."/>
            <person name="Dudchenko O."/>
            <person name="Sargent D.J."/>
            <person name="Mead D."/>
            <person name="Buti M."/>
            <person name="Cavallini A."/>
            <person name="Hytonen T."/>
            <person name="Andres J."/>
            <person name="Pham M."/>
            <person name="Weisz D."/>
            <person name="Mascagni F."/>
            <person name="Usai G."/>
            <person name="Natali L."/>
            <person name="Bassil N."/>
            <person name="Fernandez G.E."/>
            <person name="Lomsadze A."/>
            <person name="Armour M."/>
            <person name="Olukolu B."/>
            <person name="Poorten T."/>
            <person name="Britton C."/>
            <person name="Davik J."/>
            <person name="Ashrafi H."/>
            <person name="Aiden E.L."/>
            <person name="Borodovsky M."/>
            <person name="Worthington M."/>
        </authorList>
    </citation>
    <scope>NUCLEOTIDE SEQUENCE [LARGE SCALE GENOMIC DNA]</scope>
    <source>
        <strain evidence="4">PI 553951</strain>
    </source>
</reference>
<dbReference type="GO" id="GO:0005524">
    <property type="term" value="F:ATP binding"/>
    <property type="evidence" value="ECO:0007669"/>
    <property type="project" value="InterPro"/>
</dbReference>
<feature type="domain" description="AAA+ ATPase" evidence="3">
    <location>
        <begin position="131"/>
        <end position="251"/>
    </location>
</feature>
<dbReference type="GO" id="GO:0009507">
    <property type="term" value="C:chloroplast"/>
    <property type="evidence" value="ECO:0007669"/>
    <property type="project" value="TreeGrafter"/>
</dbReference>
<feature type="region of interest" description="Disordered" evidence="1">
    <location>
        <begin position="1"/>
        <end position="34"/>
    </location>
</feature>
<sequence length="355" mass="39966">MMLENGEIPGCERLNGTECGDEGTASQSVLQNRGKPPPMSYGTLETACSPTPTVELMYQRKVIMIVICSFTVAVLLLAYLGLNGGDKEDFQLETEITLNDVKGLEETKFELEEIVHYLRDHVQCTRLGGKLPKGILLVGPAGTGKKMLYLELLQEKLVFHFLQEDLSAIDDPRRVRKLFKAAKKQSPCVIFIDNIDEVAGCNLNQLLVELDSFKQNNGIIVIGSTKFPLQVDKALVRPGRLDRHIVVPKPDLEGRIKILESYMSMSEEFKLGMSTLNGIHRNLGPLMIASKDGAKEVSMAHLKYAVDEMIRSAEAWNYYIQTVMDENQKRKTRVYDSDSSMRRPQYMTYEQTLPV</sequence>
<dbReference type="InterPro" id="IPR003959">
    <property type="entry name" value="ATPase_AAA_core"/>
</dbReference>
<dbReference type="GO" id="GO:0006508">
    <property type="term" value="P:proteolysis"/>
    <property type="evidence" value="ECO:0007669"/>
    <property type="project" value="TreeGrafter"/>
</dbReference>
<comment type="caution">
    <text evidence="4">The sequence shown here is derived from an EMBL/GenBank/DDBJ whole genome shotgun (WGS) entry which is preliminary data.</text>
</comment>
<keyword evidence="2" id="KW-0812">Transmembrane</keyword>
<protein>
    <recommendedName>
        <fullName evidence="3">AAA+ ATPase domain-containing protein</fullName>
    </recommendedName>
</protein>
<dbReference type="Proteomes" id="UP001457282">
    <property type="component" value="Unassembled WGS sequence"/>
</dbReference>
<feature type="transmembrane region" description="Helical" evidence="2">
    <location>
        <begin position="62"/>
        <end position="82"/>
    </location>
</feature>
<dbReference type="GO" id="GO:0004176">
    <property type="term" value="F:ATP-dependent peptidase activity"/>
    <property type="evidence" value="ECO:0007669"/>
    <property type="project" value="TreeGrafter"/>
</dbReference>
<dbReference type="PANTHER" id="PTHR23076:SF37">
    <property type="entry name" value="ATP-DEPENDENT ZINC METALLOPROTEASE FTSH 4, MITOCHONDRIAL"/>
    <property type="match status" value="1"/>
</dbReference>
<dbReference type="AlphaFoldDB" id="A0AAW1YMK6"/>
<evidence type="ECO:0000259" key="3">
    <source>
        <dbReference type="SMART" id="SM00382"/>
    </source>
</evidence>
<evidence type="ECO:0000313" key="4">
    <source>
        <dbReference type="EMBL" id="KAK9949714.1"/>
    </source>
</evidence>
<proteinExistence type="predicted"/>
<gene>
    <name evidence="4" type="ORF">M0R45_005231</name>
</gene>
<dbReference type="InterPro" id="IPR003593">
    <property type="entry name" value="AAA+_ATPase"/>
</dbReference>
<evidence type="ECO:0000256" key="2">
    <source>
        <dbReference type="SAM" id="Phobius"/>
    </source>
</evidence>
<accession>A0AAW1YMK6</accession>
<dbReference type="Pfam" id="PF00004">
    <property type="entry name" value="AAA"/>
    <property type="match status" value="1"/>
</dbReference>
<dbReference type="Gene3D" id="3.40.50.300">
    <property type="entry name" value="P-loop containing nucleotide triphosphate hydrolases"/>
    <property type="match status" value="1"/>
</dbReference>
<dbReference type="GO" id="GO:0045037">
    <property type="term" value="P:protein import into chloroplast stroma"/>
    <property type="evidence" value="ECO:0007669"/>
    <property type="project" value="TreeGrafter"/>
</dbReference>
<keyword evidence="5" id="KW-1185">Reference proteome</keyword>
<name>A0AAW1YMK6_RUBAR</name>
<keyword evidence="2" id="KW-0472">Membrane</keyword>
<dbReference type="Gene3D" id="1.10.8.60">
    <property type="match status" value="1"/>
</dbReference>
<dbReference type="EMBL" id="JBEDUW010000001">
    <property type="protein sequence ID" value="KAK9949714.1"/>
    <property type="molecule type" value="Genomic_DNA"/>
</dbReference>